<comment type="caution">
    <text evidence="3">The sequence shown here is derived from an EMBL/GenBank/DDBJ whole genome shotgun (WGS) entry which is preliminary data.</text>
</comment>
<feature type="region of interest" description="Disordered" evidence="1">
    <location>
        <begin position="1"/>
        <end position="22"/>
    </location>
</feature>
<feature type="transmembrane region" description="Helical" evidence="2">
    <location>
        <begin position="606"/>
        <end position="631"/>
    </location>
</feature>
<evidence type="ECO:0000256" key="2">
    <source>
        <dbReference type="SAM" id="Phobius"/>
    </source>
</evidence>
<accession>A0A8H4ISZ5</accession>
<reference evidence="3" key="1">
    <citation type="submission" date="2020-04" db="EMBL/GenBank/DDBJ databases">
        <title>Genome Assembly and Annotation of Botryosphaeria dothidea sdau 11-99, a Latent Pathogen of Apple Fruit Ring Rot in China.</title>
        <authorList>
            <person name="Yu C."/>
            <person name="Diao Y."/>
            <person name="Lu Q."/>
            <person name="Zhao J."/>
            <person name="Cui S."/>
            <person name="Peng C."/>
            <person name="He B."/>
            <person name="Liu H."/>
        </authorList>
    </citation>
    <scope>NUCLEOTIDE SEQUENCE [LARGE SCALE GENOMIC DNA]</scope>
    <source>
        <strain evidence="3">Sdau11-99</strain>
    </source>
</reference>
<dbReference type="PANTHER" id="PTHR37544">
    <property type="entry name" value="SPRAY-RELATED"/>
    <property type="match status" value="1"/>
</dbReference>
<keyword evidence="2" id="KW-0812">Transmembrane</keyword>
<feature type="transmembrane region" description="Helical" evidence="2">
    <location>
        <begin position="78"/>
        <end position="96"/>
    </location>
</feature>
<dbReference type="Proteomes" id="UP000572817">
    <property type="component" value="Unassembled WGS sequence"/>
</dbReference>
<feature type="region of interest" description="Disordered" evidence="1">
    <location>
        <begin position="553"/>
        <end position="590"/>
    </location>
</feature>
<evidence type="ECO:0000256" key="1">
    <source>
        <dbReference type="SAM" id="MobiDB-lite"/>
    </source>
</evidence>
<feature type="transmembrane region" description="Helical" evidence="2">
    <location>
        <begin position="482"/>
        <end position="504"/>
    </location>
</feature>
<evidence type="ECO:0000313" key="3">
    <source>
        <dbReference type="EMBL" id="KAF4304623.1"/>
    </source>
</evidence>
<feature type="compositionally biased region" description="Low complexity" evidence="1">
    <location>
        <begin position="855"/>
        <end position="874"/>
    </location>
</feature>
<feature type="transmembrane region" description="Helical" evidence="2">
    <location>
        <begin position="723"/>
        <end position="745"/>
    </location>
</feature>
<gene>
    <name evidence="3" type="ORF">GTA08_BOTSDO07387</name>
</gene>
<keyword evidence="4" id="KW-1185">Reference proteome</keyword>
<evidence type="ECO:0000313" key="4">
    <source>
        <dbReference type="Proteomes" id="UP000572817"/>
    </source>
</evidence>
<dbReference type="AlphaFoldDB" id="A0A8H4ISZ5"/>
<proteinExistence type="predicted"/>
<keyword evidence="2" id="KW-1133">Transmembrane helix</keyword>
<feature type="transmembrane region" description="Helical" evidence="2">
    <location>
        <begin position="148"/>
        <end position="171"/>
    </location>
</feature>
<dbReference type="InterPro" id="IPR021840">
    <property type="entry name" value="DUF3433"/>
</dbReference>
<name>A0A8H4ISZ5_9PEZI</name>
<dbReference type="EMBL" id="WWBZ02000051">
    <property type="protein sequence ID" value="KAF4304623.1"/>
    <property type="molecule type" value="Genomic_DNA"/>
</dbReference>
<feature type="compositionally biased region" description="Low complexity" evidence="1">
    <location>
        <begin position="1"/>
        <end position="12"/>
    </location>
</feature>
<protein>
    <recommendedName>
        <fullName evidence="5">Duf3433 domain protein</fullName>
    </recommendedName>
</protein>
<organism evidence="3 4">
    <name type="scientific">Botryosphaeria dothidea</name>
    <dbReference type="NCBI Taxonomy" id="55169"/>
    <lineage>
        <taxon>Eukaryota</taxon>
        <taxon>Fungi</taxon>
        <taxon>Dikarya</taxon>
        <taxon>Ascomycota</taxon>
        <taxon>Pezizomycotina</taxon>
        <taxon>Dothideomycetes</taxon>
        <taxon>Dothideomycetes incertae sedis</taxon>
        <taxon>Botryosphaeriales</taxon>
        <taxon>Botryosphaeriaceae</taxon>
        <taxon>Botryosphaeria</taxon>
    </lineage>
</organism>
<sequence length="1189" mass="127327">MSASSTSRSASSPKHSERVETGSPIKDGKARLWTPFFLRKGVLLSFVVLHIVLIVILAVLFSYSRSHQGLSAASQSNYLLWTYGPTAVFTVIAACWGQVEYRSKQLGPWKTMSQHSEPATRSLLLDFVSPINVESFVRSLKTPGTCSVAVAVGGAVVLKVITILSTGLFVLQSTTVENDSRDIVASTRFGNANTTSFKPSGVDSRALSRVYGINKYNLPYPNGTTAEFAYQQFNVSSLPKSSTNLTANVQAFQADLDCQIALVQDISTSKDNGTVTINVTLTSPYCPMMEYQTSTNSDQFETYIEQSSTQCNDGVGHVLMASGFVNETSTETPDPLSHVNLSNIICRPSYSIYPATVMLGTNASITSSPSVTVDTGAEPSTFPALAAEDIITAMLVSYKPFPEWFAGGTSGDMSLADYFAAVLPKTPTEVLVASPELYLTAARTFFKSFAVQIADVYLTTETNQTVPGSITSSEGRLVIRPLAFGLIEGFMAVMAILSALLVFVGPRKTTPADPGPIGNFAAILAASPGLSKTLQGTGAHGLSVVRERLSDTGYRTATSQDGSHKKFSVIQTDGESDESADRGQYASVPSYEGEEEKKKISWYRPFAVTLPAKILVIGVPIAVIVVLETLYQVSRRKDGITDIASDEYAHYAYTYVPTTVLVAIGLLFASLDFSTKTFQPYATLSRGPASSQPSLYEDYLGKLGLHCLWRAVKHRQIAVASSSLGMVLTPLLTIAVSGLFFAAGVNQSYDVQLSQQTYFPPSAYNQSGGAAIDDGYNMVGLVLADNSSEPLFTYDTLAFPQLNLSPTSSESFSNGLEEGKISARVTASRAQLNCTVVPRERIQTQNNIMKRQLLTGPPSTSDPSSDTSPSSNSTYGPESGFAIIVDSTGDGNCTRLTSGILQNNDTYYGSFEFDYDNPDLACPRNRAIFAQFEDTNLTDITVLACNPYLERVETDVTFNAADFSLDLSTPPSPDETTARTVGTIILDNLSNNLNIPTSIHPTTDQDSFFSLLLHGSSAIPPDELIGTANQARLLAATNALYGRILAQVLNARRAPAPAGTPRLAAVLRAPHRLRLLQNAVPTRILEGLLAGLVVCAAATCAALDTKHVLPKNPCSIAAVASLLAGSKMLGRDVVPAGAEWLGSGEKRAKGVYEGRVFRMGWWAGGRFGIDVDEAAEKGGEGGRPPRTDS</sequence>
<evidence type="ECO:0008006" key="5">
    <source>
        <dbReference type="Google" id="ProtNLM"/>
    </source>
</evidence>
<keyword evidence="2" id="KW-0472">Membrane</keyword>
<dbReference type="Pfam" id="PF11915">
    <property type="entry name" value="DUF3433"/>
    <property type="match status" value="2"/>
</dbReference>
<feature type="region of interest" description="Disordered" evidence="1">
    <location>
        <begin position="845"/>
        <end position="881"/>
    </location>
</feature>
<dbReference type="OrthoDB" id="3912677at2759"/>
<feature type="transmembrane region" description="Helical" evidence="2">
    <location>
        <begin position="651"/>
        <end position="671"/>
    </location>
</feature>
<dbReference type="PANTHER" id="PTHR37544:SF1">
    <property type="entry name" value="PHOSPHORIBOSYLAMINOIMIDAZOLE-SUCCINOCARBOXAMIDE SYNTHASE"/>
    <property type="match status" value="1"/>
</dbReference>
<feature type="transmembrane region" description="Helical" evidence="2">
    <location>
        <begin position="41"/>
        <end position="63"/>
    </location>
</feature>